<organism evidence="2 3">
    <name type="scientific">Colocasia esculenta</name>
    <name type="common">Wild taro</name>
    <name type="synonym">Arum esculentum</name>
    <dbReference type="NCBI Taxonomy" id="4460"/>
    <lineage>
        <taxon>Eukaryota</taxon>
        <taxon>Viridiplantae</taxon>
        <taxon>Streptophyta</taxon>
        <taxon>Embryophyta</taxon>
        <taxon>Tracheophyta</taxon>
        <taxon>Spermatophyta</taxon>
        <taxon>Magnoliopsida</taxon>
        <taxon>Liliopsida</taxon>
        <taxon>Araceae</taxon>
        <taxon>Aroideae</taxon>
        <taxon>Colocasieae</taxon>
        <taxon>Colocasia</taxon>
    </lineage>
</organism>
<comment type="caution">
    <text evidence="2">The sequence shown here is derived from an EMBL/GenBank/DDBJ whole genome shotgun (WGS) entry which is preliminary data.</text>
</comment>
<dbReference type="Proteomes" id="UP000652761">
    <property type="component" value="Unassembled WGS sequence"/>
</dbReference>
<evidence type="ECO:0000256" key="1">
    <source>
        <dbReference type="SAM" id="Phobius"/>
    </source>
</evidence>
<dbReference type="AlphaFoldDB" id="A0A843XSE8"/>
<protein>
    <submittedName>
        <fullName evidence="2">Uncharacterized protein</fullName>
    </submittedName>
</protein>
<sequence>VLSRCLVQTPDYCSGNPFLGAIRGGPMVFLTWFLGVSRGDTWLFLLDLVEIRDVGACVVRLWSHVVAPVFRVVFGLTLVVGHGVYSVSLLCSSLQ</sequence>
<evidence type="ECO:0000313" key="3">
    <source>
        <dbReference type="Proteomes" id="UP000652761"/>
    </source>
</evidence>
<dbReference type="EMBL" id="NMUH01011908">
    <property type="protein sequence ID" value="MQM21980.1"/>
    <property type="molecule type" value="Genomic_DNA"/>
</dbReference>
<keyword evidence="1" id="KW-0812">Transmembrane</keyword>
<keyword evidence="1" id="KW-1133">Transmembrane helix</keyword>
<evidence type="ECO:0000313" key="2">
    <source>
        <dbReference type="EMBL" id="MQM21980.1"/>
    </source>
</evidence>
<feature type="transmembrane region" description="Helical" evidence="1">
    <location>
        <begin position="69"/>
        <end position="91"/>
    </location>
</feature>
<feature type="non-terminal residue" evidence="2">
    <location>
        <position position="1"/>
    </location>
</feature>
<reference evidence="2" key="1">
    <citation type="submission" date="2017-07" db="EMBL/GenBank/DDBJ databases">
        <title>Taro Niue Genome Assembly and Annotation.</title>
        <authorList>
            <person name="Atibalentja N."/>
            <person name="Keating K."/>
            <person name="Fields C.J."/>
        </authorList>
    </citation>
    <scope>NUCLEOTIDE SEQUENCE</scope>
    <source>
        <strain evidence="2">Niue_2</strain>
        <tissue evidence="2">Leaf</tissue>
    </source>
</reference>
<gene>
    <name evidence="2" type="ORF">Taro_055027</name>
</gene>
<name>A0A843XSE8_COLES</name>
<proteinExistence type="predicted"/>
<keyword evidence="1" id="KW-0472">Membrane</keyword>
<accession>A0A843XSE8</accession>
<keyword evidence="3" id="KW-1185">Reference proteome</keyword>